<dbReference type="InterPro" id="IPR015943">
    <property type="entry name" value="WD40/YVTN_repeat-like_dom_sf"/>
</dbReference>
<evidence type="ECO:0000313" key="8">
    <source>
        <dbReference type="EMBL" id="KAJ5540705.1"/>
    </source>
</evidence>
<feature type="compositionally biased region" description="Low complexity" evidence="6">
    <location>
        <begin position="91"/>
        <end position="101"/>
    </location>
</feature>
<protein>
    <recommendedName>
        <fullName evidence="7">EDC4-like protein pdc1 beta-propeller domain-containing protein</fullName>
    </recommendedName>
</protein>
<keyword evidence="9" id="KW-1185">Reference proteome</keyword>
<feature type="compositionally biased region" description="Low complexity" evidence="6">
    <location>
        <begin position="989"/>
        <end position="1000"/>
    </location>
</feature>
<feature type="compositionally biased region" description="Basic and acidic residues" evidence="6">
    <location>
        <begin position="73"/>
        <end position="85"/>
    </location>
</feature>
<feature type="region of interest" description="Disordered" evidence="6">
    <location>
        <begin position="1337"/>
        <end position="1372"/>
    </location>
</feature>
<accession>A0AAD6GG00</accession>
<dbReference type="Pfam" id="PF24106">
    <property type="entry name" value="Beta-prop_EDC4L"/>
    <property type="match status" value="1"/>
</dbReference>
<feature type="compositionally biased region" description="Low complexity" evidence="6">
    <location>
        <begin position="180"/>
        <end position="195"/>
    </location>
</feature>
<dbReference type="PANTHER" id="PTHR15598:SF5">
    <property type="entry name" value="ENHANCER OF MRNA-DECAPPING PROTEIN 4"/>
    <property type="match status" value="1"/>
</dbReference>
<dbReference type="PANTHER" id="PTHR15598">
    <property type="entry name" value="ENHANCER OF MRNA-DECAPPING PROTEIN 4"/>
    <property type="match status" value="1"/>
</dbReference>
<dbReference type="InterPro" id="IPR055393">
    <property type="entry name" value="Beta-prop_EDC4L"/>
</dbReference>
<gene>
    <name evidence="8" type="ORF">N7494_005781</name>
</gene>
<comment type="similarity">
    <text evidence="2">Belongs to the WD repeat EDC4 family.</text>
</comment>
<dbReference type="InterPro" id="IPR036322">
    <property type="entry name" value="WD40_repeat_dom_sf"/>
</dbReference>
<evidence type="ECO:0000256" key="4">
    <source>
        <dbReference type="ARBA" id="ARBA00022574"/>
    </source>
</evidence>
<name>A0AAD6GG00_9EURO</name>
<feature type="compositionally biased region" description="Polar residues" evidence="6">
    <location>
        <begin position="952"/>
        <end position="972"/>
    </location>
</feature>
<feature type="region of interest" description="Disordered" evidence="6">
    <location>
        <begin position="951"/>
        <end position="1054"/>
    </location>
</feature>
<keyword evidence="3" id="KW-0963">Cytoplasm</keyword>
<feature type="compositionally biased region" description="Low complexity" evidence="6">
    <location>
        <begin position="1337"/>
        <end position="1348"/>
    </location>
</feature>
<feature type="region of interest" description="Disordered" evidence="6">
    <location>
        <begin position="417"/>
        <end position="456"/>
    </location>
</feature>
<dbReference type="GO" id="GO:0031087">
    <property type="term" value="P:deadenylation-independent decapping of nuclear-transcribed mRNA"/>
    <property type="evidence" value="ECO:0007669"/>
    <property type="project" value="InterPro"/>
</dbReference>
<evidence type="ECO:0000313" key="9">
    <source>
        <dbReference type="Proteomes" id="UP001220324"/>
    </source>
</evidence>
<feature type="region of interest" description="Disordered" evidence="6">
    <location>
        <begin position="225"/>
        <end position="246"/>
    </location>
</feature>
<feature type="domain" description="EDC4-like protein pdc1 beta-propeller" evidence="7">
    <location>
        <begin position="492"/>
        <end position="829"/>
    </location>
</feature>
<dbReference type="EMBL" id="JAQIZZ010000005">
    <property type="protein sequence ID" value="KAJ5540705.1"/>
    <property type="molecule type" value="Genomic_DNA"/>
</dbReference>
<dbReference type="InterPro" id="IPR045152">
    <property type="entry name" value="EDC4-like"/>
</dbReference>
<feature type="region of interest" description="Disordered" evidence="6">
    <location>
        <begin position="1"/>
        <end position="101"/>
    </location>
</feature>
<keyword evidence="5" id="KW-0677">Repeat</keyword>
<feature type="compositionally biased region" description="Basic and acidic residues" evidence="6">
    <location>
        <begin position="973"/>
        <end position="983"/>
    </location>
</feature>
<proteinExistence type="inferred from homology"/>
<feature type="compositionally biased region" description="Basic and acidic residues" evidence="6">
    <location>
        <begin position="1354"/>
        <end position="1364"/>
    </location>
</feature>
<feature type="region of interest" description="Disordered" evidence="6">
    <location>
        <begin position="180"/>
        <end position="201"/>
    </location>
</feature>
<sequence length="1520" mass="166031">MSTPNDLQALLASIRPRPSPNHASGQESGQQQQQQQRPVQPGYAQPQYHHPGMFPHHPQYPPFDARELPPAMHHPDMHRYQDHGVHGYHHPSVASAVQSPSPMNPVNTPLIMHPILLCCQFAESPKIQPGLWCCDPIAGCRYGLGKIAVSPVQEVASSLQGRNTSSSNLMASLFGGAQAPAQPAAPEVATPTPVQEDGAPSDQTQNMLLRLLNRSQFVDEATEVPLSVASNQSNPEASVETKPSETNDILTEPVAPFVEAAKPETVVSPSSKESMFTYVNPFDQLAAISPGTRSPQPKSDYEPSVVEDMQKLEVNPSADEDASPAIEFVATQKPKRSKSPVLEPGQKQAVNDVVSRLVSEIGRSLSSGEIQAEKAEVDAEVEAEAEAEALAAEPTEAVISSIADRLRETVIEPKEVAEMPQSTEPEKGSDVEAATTADHQTRNENAEALADSWESAEDSAEKEEVRVVSVRNFPLQPFISVIVKPQPGKIVSFRDDAVMDIARLKKDFDQLDRSLTAATSDYIVYALAKTGGIRIIRQDDGSDRQVFRSTRDRVFNVSLCSSLSAVGQSEVQAILGIGVSGAVYWSLISREGKDLFEMDALESESLIFPPFPASDENTSGGQLKTRAKQSSRHADLIAIGRGKCIYVVSPQAAMNASYGVSGAQRTVITEKFFKERALKISTGKAGKDFAFSGDDTVIASLDKTGRLRFWDIRDLLDRDSFAEGPVPNEVRVPLNTFVTGSPAEKSWPTSVLFVDKLRPYTRSSALRYVLVGLKQNHTLQLWDIGLGKAVGEVNFPHENESDAICSVVFHASSGIIVVGHPTRNSIYFVHLSAPRYNLPGMSQAAFIKAAGDKESSLPRPDSTACLSGIREISLGSKGQLRSLELLPLSKTGTEKRASEETDLFELYVMHSRGVTCLNIKRDDLGWTSDNKVISPIDALEEGSIEVRELQSFPPSLTEDPSVNGDTPSPTTRTPKDTAKKNDIADSTGLVSSRNLSSSRNPSPPVDEQSEPAALPHSIEKLDKKKKKKAPADASKLKEPTSTVGVEPLPLPSSKELETLTASTATMSNPHAHEMASSNHLDGAYPTVGQVTEEQMAQQLKEQFENSRGEFMKDMDNIFGSGMERLFARFDDERHHWDTASNVKQENLLRLVSDKLSSDLEKNFRRMFQEAITDDVTPAVDQSIHRAISRVLETNMLHHLPKVLREQLHQIMPRIIESTVENPALVDAVASRMVKMLEGHVQKGVTLAVSHSFMPFMEEFAKRSKQASDEAEARIKILEEAREKDRVTANITLAKLEQMENAMRAMVAHMGQLTANNHPTTNTGPSNIAPAANIPVQAPAQAPVQAPVQSTSPVRDPRLLNRPERSSSALASPSIPALSEELADIDQMLSGPQPQYHEAIVKWLQSARQAEIFDNYFCQTNPSFLAQLPAIVVLSAGVAVTASLQQNISARLHWLEVSLRNVDLQDPEVSAVAAQILSLLSNRLGELYNAVHSRNPSSSLLQQIIPLSRALQDMYRRVPAN</sequence>
<keyword evidence="4" id="KW-0853">WD repeat</keyword>
<dbReference type="FunFam" id="2.130.10.10:FF:000817">
    <property type="entry name" value="WGS project CABT00000000 data, contig 2.15"/>
    <property type="match status" value="1"/>
</dbReference>
<evidence type="ECO:0000256" key="3">
    <source>
        <dbReference type="ARBA" id="ARBA00022490"/>
    </source>
</evidence>
<reference evidence="8 9" key="1">
    <citation type="journal article" date="2023" name="IMA Fungus">
        <title>Comparative genomic study of the Penicillium genus elucidates a diverse pangenome and 15 lateral gene transfer events.</title>
        <authorList>
            <person name="Petersen C."/>
            <person name="Sorensen T."/>
            <person name="Nielsen M.R."/>
            <person name="Sondergaard T.E."/>
            <person name="Sorensen J.L."/>
            <person name="Fitzpatrick D.A."/>
            <person name="Frisvad J.C."/>
            <person name="Nielsen K.L."/>
        </authorList>
    </citation>
    <scope>NUCLEOTIDE SEQUENCE [LARGE SCALE GENOMIC DNA]</scope>
    <source>
        <strain evidence="8 9">IBT 35679</strain>
    </source>
</reference>
<evidence type="ECO:0000256" key="5">
    <source>
        <dbReference type="ARBA" id="ARBA00022737"/>
    </source>
</evidence>
<comment type="subcellular location">
    <subcellularLocation>
        <location evidence="1">Cytoplasm</location>
        <location evidence="1">P-body</location>
    </subcellularLocation>
</comment>
<dbReference type="Proteomes" id="UP001220324">
    <property type="component" value="Unassembled WGS sequence"/>
</dbReference>
<dbReference type="Gene3D" id="2.130.10.10">
    <property type="entry name" value="YVTN repeat-like/Quinoprotein amine dehydrogenase"/>
    <property type="match status" value="1"/>
</dbReference>
<evidence type="ECO:0000259" key="7">
    <source>
        <dbReference type="Pfam" id="PF24106"/>
    </source>
</evidence>
<evidence type="ECO:0000256" key="1">
    <source>
        <dbReference type="ARBA" id="ARBA00004201"/>
    </source>
</evidence>
<evidence type="ECO:0000256" key="2">
    <source>
        <dbReference type="ARBA" id="ARBA00009639"/>
    </source>
</evidence>
<dbReference type="SUPFAM" id="SSF50978">
    <property type="entry name" value="WD40 repeat-like"/>
    <property type="match status" value="1"/>
</dbReference>
<comment type="caution">
    <text evidence="8">The sequence shown here is derived from an EMBL/GenBank/DDBJ whole genome shotgun (WGS) entry which is preliminary data.</text>
</comment>
<dbReference type="GO" id="GO:0000932">
    <property type="term" value="C:P-body"/>
    <property type="evidence" value="ECO:0007669"/>
    <property type="project" value="UniProtKB-SubCell"/>
</dbReference>
<evidence type="ECO:0000256" key="6">
    <source>
        <dbReference type="SAM" id="MobiDB-lite"/>
    </source>
</evidence>
<organism evidence="8 9">
    <name type="scientific">Penicillium frequentans</name>
    <dbReference type="NCBI Taxonomy" id="3151616"/>
    <lineage>
        <taxon>Eukaryota</taxon>
        <taxon>Fungi</taxon>
        <taxon>Dikarya</taxon>
        <taxon>Ascomycota</taxon>
        <taxon>Pezizomycotina</taxon>
        <taxon>Eurotiomycetes</taxon>
        <taxon>Eurotiomycetidae</taxon>
        <taxon>Eurotiales</taxon>
        <taxon>Aspergillaceae</taxon>
        <taxon>Penicillium</taxon>
    </lineage>
</organism>